<evidence type="ECO:0000256" key="13">
    <source>
        <dbReference type="ARBA" id="ARBA00029590"/>
    </source>
</evidence>
<dbReference type="EC" id="2.7.1.6" evidence="4"/>
<dbReference type="GO" id="GO:0005829">
    <property type="term" value="C:cytosol"/>
    <property type="evidence" value="ECO:0007669"/>
    <property type="project" value="TreeGrafter"/>
</dbReference>
<dbReference type="InterPro" id="IPR036554">
    <property type="entry name" value="GHMP_kinase_C_sf"/>
</dbReference>
<evidence type="ECO:0000259" key="16">
    <source>
        <dbReference type="Pfam" id="PF00288"/>
    </source>
</evidence>
<dbReference type="InterPro" id="IPR013750">
    <property type="entry name" value="GHMP_kinase_C_dom"/>
</dbReference>
<dbReference type="PROSITE" id="PS00106">
    <property type="entry name" value="GALACTOKINASE"/>
    <property type="match status" value="1"/>
</dbReference>
<dbReference type="Pfam" id="PF10509">
    <property type="entry name" value="GalKase_gal_bdg"/>
    <property type="match status" value="1"/>
</dbReference>
<dbReference type="PANTHER" id="PTHR10457:SF7">
    <property type="entry name" value="GALACTOKINASE-RELATED"/>
    <property type="match status" value="1"/>
</dbReference>
<comment type="function">
    <text evidence="15">Catalyzes the transfer of a phosphate from ATP to alpha-D-galactose and participates in the first committed step in the catabolism of galactose.</text>
</comment>
<evidence type="ECO:0000256" key="12">
    <source>
        <dbReference type="ARBA" id="ARBA00023277"/>
    </source>
</evidence>
<evidence type="ECO:0000256" key="8">
    <source>
        <dbReference type="ARBA" id="ARBA00022741"/>
    </source>
</evidence>
<dbReference type="PRINTS" id="PR00473">
    <property type="entry name" value="GALCTOKINASE"/>
</dbReference>
<evidence type="ECO:0000256" key="15">
    <source>
        <dbReference type="ARBA" id="ARBA00055336"/>
    </source>
</evidence>
<dbReference type="InterPro" id="IPR000705">
    <property type="entry name" value="Galactokinase"/>
</dbReference>
<dbReference type="FunFam" id="3.30.230.10:FF:000040">
    <property type="entry name" value="Galactokinase 1"/>
    <property type="match status" value="1"/>
</dbReference>
<dbReference type="Pfam" id="PF08544">
    <property type="entry name" value="GHMP_kinases_C"/>
    <property type="match status" value="1"/>
</dbReference>
<reference evidence="19" key="1">
    <citation type="submission" date="2019-08" db="EMBL/GenBank/DDBJ databases">
        <title>The improved chromosome-level genome for the pearl oyster Pinctada fucata martensii using PacBio sequencing and Hi-C.</title>
        <authorList>
            <person name="Zheng Z."/>
        </authorList>
    </citation>
    <scope>NUCLEOTIDE SEQUENCE</scope>
    <source>
        <strain evidence="19">ZZ-2019</strain>
        <tissue evidence="19">Adductor muscle</tissue>
    </source>
</reference>
<dbReference type="InterPro" id="IPR020568">
    <property type="entry name" value="Ribosomal_Su5_D2-typ_SF"/>
</dbReference>
<keyword evidence="8" id="KW-0547">Nucleotide-binding</keyword>
<comment type="caution">
    <text evidence="19">The sequence shown here is derived from an EMBL/GenBank/DDBJ whole genome shotgun (WGS) entry which is preliminary data.</text>
</comment>
<sequence length="392" mass="42075">MAVNGATAIPPVSELVTTACKAFKDKYGRDPTTAACGPGRVNLIGEHTDYNEGFVFPMALPQVTVMVGSKGDGDLCRVLTTAEGVDEPKYVEFSIKDNKPGTPKWANYVKGVVANYVGTPSGFDAVVVSSVPLGGGVSSSASIEVATYTFLDALNGGADNVLKKDKALACQKAEHEYAGMPCGIMDQFISMMGEDGHALLIDCRSVESTLVPMKDPNVVVLVTNSNVKHELTGSEYPTRRKQCETAASLLGKRSLREATDKDLEDSKDKLDNVTYRRARHVIGEIKRTEEAANCLQNGDYVKFGKLMVASHDALRDDYEVSCPELDRLVEAAMEVEGVYGSRMTGGGFGGCTVTLVKKDSVEKAIQHIQSRYDKKASFYVCAPSAGAKILSV</sequence>
<keyword evidence="9" id="KW-0418">Kinase</keyword>
<keyword evidence="10" id="KW-0067">ATP-binding</keyword>
<dbReference type="PRINTS" id="PR00959">
    <property type="entry name" value="MEVGALKINASE"/>
</dbReference>
<dbReference type="FunFam" id="3.30.70.890:FF:000007">
    <property type="entry name" value="Galactokinase 1"/>
    <property type="match status" value="1"/>
</dbReference>
<keyword evidence="6" id="KW-0597">Phosphoprotein</keyword>
<feature type="domain" description="GHMP kinase N-terminal" evidence="16">
    <location>
        <begin position="107"/>
        <end position="193"/>
    </location>
</feature>
<dbReference type="InterPro" id="IPR019539">
    <property type="entry name" value="GalKase_N"/>
</dbReference>
<evidence type="ECO:0000256" key="11">
    <source>
        <dbReference type="ARBA" id="ARBA00023144"/>
    </source>
</evidence>
<proteinExistence type="inferred from homology"/>
<dbReference type="PIRSF" id="PIRSF000530">
    <property type="entry name" value="Galactokinase"/>
    <property type="match status" value="1"/>
</dbReference>
<dbReference type="SUPFAM" id="SSF54211">
    <property type="entry name" value="Ribosomal protein S5 domain 2-like"/>
    <property type="match status" value="1"/>
</dbReference>
<dbReference type="Gene3D" id="3.30.70.890">
    <property type="entry name" value="GHMP kinase, C-terminal domain"/>
    <property type="match status" value="1"/>
</dbReference>
<dbReference type="InterPro" id="IPR014721">
    <property type="entry name" value="Ribsml_uS5_D2-typ_fold_subgr"/>
</dbReference>
<dbReference type="AlphaFoldDB" id="A0AA88XYH9"/>
<dbReference type="GO" id="GO:0004335">
    <property type="term" value="F:galactokinase activity"/>
    <property type="evidence" value="ECO:0007669"/>
    <property type="project" value="UniProtKB-EC"/>
</dbReference>
<keyword evidence="12" id="KW-0119">Carbohydrate metabolism</keyword>
<evidence type="ECO:0000256" key="1">
    <source>
        <dbReference type="ARBA" id="ARBA00005007"/>
    </source>
</evidence>
<evidence type="ECO:0000256" key="3">
    <source>
        <dbReference type="ARBA" id="ARBA00011738"/>
    </source>
</evidence>
<evidence type="ECO:0000256" key="6">
    <source>
        <dbReference type="ARBA" id="ARBA00022553"/>
    </source>
</evidence>
<keyword evidence="7" id="KW-0808">Transferase</keyword>
<comment type="catalytic activity">
    <reaction evidence="14">
        <text>alpha-D-galactose + ATP = alpha-D-galactose 1-phosphate + ADP + H(+)</text>
        <dbReference type="Rhea" id="RHEA:13553"/>
        <dbReference type="ChEBI" id="CHEBI:15378"/>
        <dbReference type="ChEBI" id="CHEBI:28061"/>
        <dbReference type="ChEBI" id="CHEBI:30616"/>
        <dbReference type="ChEBI" id="CHEBI:58336"/>
        <dbReference type="ChEBI" id="CHEBI:456216"/>
        <dbReference type="EC" id="2.7.1.6"/>
    </reaction>
    <physiologicalReaction direction="left-to-right" evidence="14">
        <dbReference type="Rhea" id="RHEA:13554"/>
    </physiologicalReaction>
</comment>
<protein>
    <recommendedName>
        <fullName evidence="5">Galactokinase</fullName>
        <ecNumber evidence="4">2.7.1.6</ecNumber>
    </recommendedName>
    <alternativeName>
        <fullName evidence="13">Galactose kinase</fullName>
    </alternativeName>
</protein>
<accession>A0AA88XYH9</accession>
<dbReference type="InterPro" id="IPR006204">
    <property type="entry name" value="GHMP_kinase_N_dom"/>
</dbReference>
<keyword evidence="11" id="KW-0299">Galactose metabolism</keyword>
<dbReference type="Proteomes" id="UP001186944">
    <property type="component" value="Unassembled WGS sequence"/>
</dbReference>
<dbReference type="GO" id="GO:0033499">
    <property type="term" value="P:galactose catabolic process via UDP-galactose, Leloir pathway"/>
    <property type="evidence" value="ECO:0007669"/>
    <property type="project" value="UniProtKB-ARBA"/>
</dbReference>
<dbReference type="InterPro" id="IPR006206">
    <property type="entry name" value="Mevalonate/galactokinase"/>
</dbReference>
<comment type="pathway">
    <text evidence="1">Carbohydrate metabolism.</text>
</comment>
<dbReference type="InterPro" id="IPR019741">
    <property type="entry name" value="Galactokinase_CS"/>
</dbReference>
<comment type="subunit">
    <text evidence="3">Homodimer.</text>
</comment>
<evidence type="ECO:0000259" key="18">
    <source>
        <dbReference type="Pfam" id="PF10509"/>
    </source>
</evidence>
<dbReference type="PANTHER" id="PTHR10457">
    <property type="entry name" value="MEVALONATE KINASE/GALACTOKINASE"/>
    <property type="match status" value="1"/>
</dbReference>
<dbReference type="EMBL" id="VSWD01000010">
    <property type="protein sequence ID" value="KAK3090426.1"/>
    <property type="molecule type" value="Genomic_DNA"/>
</dbReference>
<dbReference type="SUPFAM" id="SSF55060">
    <property type="entry name" value="GHMP Kinase, C-terminal domain"/>
    <property type="match status" value="1"/>
</dbReference>
<evidence type="ECO:0000256" key="5">
    <source>
        <dbReference type="ARBA" id="ARBA00019487"/>
    </source>
</evidence>
<dbReference type="Pfam" id="PF00288">
    <property type="entry name" value="GHMP_kinases_N"/>
    <property type="match status" value="1"/>
</dbReference>
<evidence type="ECO:0000256" key="14">
    <source>
        <dbReference type="ARBA" id="ARBA00049538"/>
    </source>
</evidence>
<feature type="domain" description="Galactokinase N-terminal" evidence="18">
    <location>
        <begin position="21"/>
        <end position="70"/>
    </location>
</feature>
<dbReference type="GO" id="GO:0005524">
    <property type="term" value="F:ATP binding"/>
    <property type="evidence" value="ECO:0007669"/>
    <property type="project" value="UniProtKB-KW"/>
</dbReference>
<dbReference type="Gene3D" id="3.30.230.10">
    <property type="match status" value="1"/>
</dbReference>
<evidence type="ECO:0000256" key="4">
    <source>
        <dbReference type="ARBA" id="ARBA00012315"/>
    </source>
</evidence>
<evidence type="ECO:0000313" key="19">
    <source>
        <dbReference type="EMBL" id="KAK3090426.1"/>
    </source>
</evidence>
<evidence type="ECO:0000256" key="2">
    <source>
        <dbReference type="ARBA" id="ARBA00006566"/>
    </source>
</evidence>
<comment type="similarity">
    <text evidence="2">Belongs to the GHMP kinase family. GalK subfamily.</text>
</comment>
<evidence type="ECO:0000256" key="7">
    <source>
        <dbReference type="ARBA" id="ARBA00022679"/>
    </source>
</evidence>
<gene>
    <name evidence="19" type="ORF">FSP39_011772</name>
</gene>
<evidence type="ECO:0000313" key="20">
    <source>
        <dbReference type="Proteomes" id="UP001186944"/>
    </source>
</evidence>
<feature type="domain" description="GHMP kinase C-terminal" evidence="17">
    <location>
        <begin position="294"/>
        <end position="373"/>
    </location>
</feature>
<name>A0AA88XYH9_PINIB</name>
<evidence type="ECO:0000256" key="9">
    <source>
        <dbReference type="ARBA" id="ARBA00022777"/>
    </source>
</evidence>
<evidence type="ECO:0000259" key="17">
    <source>
        <dbReference type="Pfam" id="PF08544"/>
    </source>
</evidence>
<organism evidence="19 20">
    <name type="scientific">Pinctada imbricata</name>
    <name type="common">Atlantic pearl-oyster</name>
    <name type="synonym">Pinctada martensii</name>
    <dbReference type="NCBI Taxonomy" id="66713"/>
    <lineage>
        <taxon>Eukaryota</taxon>
        <taxon>Metazoa</taxon>
        <taxon>Spiralia</taxon>
        <taxon>Lophotrochozoa</taxon>
        <taxon>Mollusca</taxon>
        <taxon>Bivalvia</taxon>
        <taxon>Autobranchia</taxon>
        <taxon>Pteriomorphia</taxon>
        <taxon>Pterioida</taxon>
        <taxon>Pterioidea</taxon>
        <taxon>Pteriidae</taxon>
        <taxon>Pinctada</taxon>
    </lineage>
</organism>
<dbReference type="NCBIfam" id="TIGR00131">
    <property type="entry name" value="gal_kin"/>
    <property type="match status" value="1"/>
</dbReference>
<keyword evidence="20" id="KW-1185">Reference proteome</keyword>
<evidence type="ECO:0000256" key="10">
    <source>
        <dbReference type="ARBA" id="ARBA00022840"/>
    </source>
</evidence>